<dbReference type="AlphaFoldDB" id="A0A926DJE1"/>
<feature type="domain" description="D-alanyl-D-alanine carboxypeptidase-like core" evidence="1">
    <location>
        <begin position="49"/>
        <end position="181"/>
    </location>
</feature>
<evidence type="ECO:0000313" key="3">
    <source>
        <dbReference type="Proteomes" id="UP000617951"/>
    </source>
</evidence>
<dbReference type="GO" id="GO:0006508">
    <property type="term" value="P:proteolysis"/>
    <property type="evidence" value="ECO:0007669"/>
    <property type="project" value="InterPro"/>
</dbReference>
<name>A0A926DJE1_9FIRM</name>
<dbReference type="EMBL" id="JACRSS010000005">
    <property type="protein sequence ID" value="MBC8539143.1"/>
    <property type="molecule type" value="Genomic_DNA"/>
</dbReference>
<dbReference type="PANTHER" id="PTHR34385:SF1">
    <property type="entry name" value="PEPTIDOGLYCAN L-ALANYL-D-GLUTAMATE ENDOPEPTIDASE CWLK"/>
    <property type="match status" value="1"/>
</dbReference>
<dbReference type="InterPro" id="IPR058193">
    <property type="entry name" value="VanY/YodJ_core_dom"/>
</dbReference>
<dbReference type="Gene3D" id="3.30.1380.10">
    <property type="match status" value="1"/>
</dbReference>
<proteinExistence type="predicted"/>
<protein>
    <submittedName>
        <fullName evidence="2">M15 family metallopeptidase</fullName>
    </submittedName>
</protein>
<gene>
    <name evidence="2" type="ORF">H8693_09385</name>
</gene>
<organism evidence="2 3">
    <name type="scientific">Guopingia tenuis</name>
    <dbReference type="NCBI Taxonomy" id="2763656"/>
    <lineage>
        <taxon>Bacteria</taxon>
        <taxon>Bacillati</taxon>
        <taxon>Bacillota</taxon>
        <taxon>Clostridia</taxon>
        <taxon>Christensenellales</taxon>
        <taxon>Christensenellaceae</taxon>
        <taxon>Guopingia</taxon>
    </lineage>
</organism>
<dbReference type="Proteomes" id="UP000617951">
    <property type="component" value="Unassembled WGS sequence"/>
</dbReference>
<dbReference type="CDD" id="cd14852">
    <property type="entry name" value="LD-carboxypeptidase"/>
    <property type="match status" value="1"/>
</dbReference>
<dbReference type="InterPro" id="IPR009045">
    <property type="entry name" value="Zn_M74/Hedgehog-like"/>
</dbReference>
<dbReference type="InterPro" id="IPR052179">
    <property type="entry name" value="DD-CPase-like"/>
</dbReference>
<dbReference type="PANTHER" id="PTHR34385">
    <property type="entry name" value="D-ALANYL-D-ALANINE CARBOXYPEPTIDASE"/>
    <property type="match status" value="1"/>
</dbReference>
<dbReference type="InterPro" id="IPR003709">
    <property type="entry name" value="VanY-like_core_dom"/>
</dbReference>
<keyword evidence="3" id="KW-1185">Reference proteome</keyword>
<comment type="caution">
    <text evidence="2">The sequence shown here is derived from an EMBL/GenBank/DDBJ whole genome shotgun (WGS) entry which is preliminary data.</text>
</comment>
<sequence>MARQTAPRAEGTLLLVNWENPVPFDRPEGLVTQAEIFGDEVVLVNGEGSVNREAGEAAKRMFLAARAEGIGRYKISSAYRSIAYQEKLWQARRRQDPCYGDDPYTNPVKAMPGCMSEHTTGLALDILSENHETANDAYGETPEGRWLAENAHRYGFILRYPEGKEHITGVIYEPWHYRYVGVEAATEIWERGICLEEYLGA</sequence>
<dbReference type="Pfam" id="PF02557">
    <property type="entry name" value="VanY"/>
    <property type="match status" value="1"/>
</dbReference>
<evidence type="ECO:0000259" key="1">
    <source>
        <dbReference type="Pfam" id="PF02557"/>
    </source>
</evidence>
<accession>A0A926DJE1</accession>
<dbReference type="GO" id="GO:0008233">
    <property type="term" value="F:peptidase activity"/>
    <property type="evidence" value="ECO:0007669"/>
    <property type="project" value="InterPro"/>
</dbReference>
<reference evidence="2" key="1">
    <citation type="submission" date="2020-08" db="EMBL/GenBank/DDBJ databases">
        <title>Genome public.</title>
        <authorList>
            <person name="Liu C."/>
            <person name="Sun Q."/>
        </authorList>
    </citation>
    <scope>NUCLEOTIDE SEQUENCE</scope>
    <source>
        <strain evidence="2">NSJ-63</strain>
    </source>
</reference>
<evidence type="ECO:0000313" key="2">
    <source>
        <dbReference type="EMBL" id="MBC8539143.1"/>
    </source>
</evidence>
<dbReference type="SUPFAM" id="SSF55166">
    <property type="entry name" value="Hedgehog/DD-peptidase"/>
    <property type="match status" value="1"/>
</dbReference>